<accession>A0A8E2DKR5</accession>
<name>A0A8E2DKR5_9APHY</name>
<dbReference type="OrthoDB" id="2507450at2759"/>
<protein>
    <submittedName>
        <fullName evidence="2">Uncharacterized protein</fullName>
    </submittedName>
</protein>
<dbReference type="Proteomes" id="UP000250043">
    <property type="component" value="Unassembled WGS sequence"/>
</dbReference>
<proteinExistence type="predicted"/>
<feature type="signal peptide" evidence="1">
    <location>
        <begin position="1"/>
        <end position="24"/>
    </location>
</feature>
<dbReference type="AlphaFoldDB" id="A0A8E2DKR5"/>
<organism evidence="2 3">
    <name type="scientific">Obba rivulosa</name>
    <dbReference type="NCBI Taxonomy" id="1052685"/>
    <lineage>
        <taxon>Eukaryota</taxon>
        <taxon>Fungi</taxon>
        <taxon>Dikarya</taxon>
        <taxon>Basidiomycota</taxon>
        <taxon>Agaricomycotina</taxon>
        <taxon>Agaricomycetes</taxon>
        <taxon>Polyporales</taxon>
        <taxon>Gelatoporiaceae</taxon>
        <taxon>Obba</taxon>
    </lineage>
</organism>
<keyword evidence="1" id="KW-0732">Signal</keyword>
<evidence type="ECO:0000313" key="2">
    <source>
        <dbReference type="EMBL" id="OCH86068.1"/>
    </source>
</evidence>
<evidence type="ECO:0000313" key="3">
    <source>
        <dbReference type="Proteomes" id="UP000250043"/>
    </source>
</evidence>
<feature type="chain" id="PRO_5034300121" evidence="1">
    <location>
        <begin position="25"/>
        <end position="477"/>
    </location>
</feature>
<dbReference type="EMBL" id="KV722546">
    <property type="protein sequence ID" value="OCH86068.1"/>
    <property type="molecule type" value="Genomic_DNA"/>
</dbReference>
<gene>
    <name evidence="2" type="ORF">OBBRIDRAFT_856430</name>
</gene>
<evidence type="ECO:0000256" key="1">
    <source>
        <dbReference type="SAM" id="SignalP"/>
    </source>
</evidence>
<keyword evidence="3" id="KW-1185">Reference proteome</keyword>
<sequence length="477" mass="46620">MAFSRLSLLPAALHLLLCVRYASSAAIPRQVADFNIVRPRDDTSSVPCAGTITVTVTPSATAVVSATAAASTTAAAASSTASSSSIGNFGSCSVPQIEFGVGFDGRKETSFQPVNQTSYNHGSAQNIDIITQFICDALVNTCGADQTAKNTCATATAAADTVTAETGGQADAFNAVFGIQTDFAAVTAVDDQGNPIAGTGSSSAVAAPAASSVAASAVATTASAVATAASTAASTSTSSSSGIGNFGSCSVPQIEFGAGFDGRKETSFEPVDQTSFNHGSADNIDTITQFICGQLASSCKADQTAQNTCAAATSAADAQPAGTGAQADAFNAVFGIKTDFASVAEVDDQGNVVAGSTSGSAAAVAASSAVAATSSAAAVASAAVPAATLAVSGSNLQTFSGALGGVNPPAVTSLSNGQFQVDGNSAFNNLQSALQRSCDVQNNQCADAANASGNKGSLTVAACNSQQSQCNAQAQAA</sequence>
<reference evidence="2 3" key="1">
    <citation type="submission" date="2016-07" db="EMBL/GenBank/DDBJ databases">
        <title>Draft genome of the white-rot fungus Obba rivulosa 3A-2.</title>
        <authorList>
            <consortium name="DOE Joint Genome Institute"/>
            <person name="Miettinen O."/>
            <person name="Riley R."/>
            <person name="Acob R."/>
            <person name="Barry K."/>
            <person name="Cullen D."/>
            <person name="De Vries R."/>
            <person name="Hainaut M."/>
            <person name="Hatakka A."/>
            <person name="Henrissat B."/>
            <person name="Hilden K."/>
            <person name="Kuo R."/>
            <person name="Labutti K."/>
            <person name="Lipzen A."/>
            <person name="Makela M.R."/>
            <person name="Sandor L."/>
            <person name="Spatafora J.W."/>
            <person name="Grigoriev I.V."/>
            <person name="Hibbett D.S."/>
        </authorList>
    </citation>
    <scope>NUCLEOTIDE SEQUENCE [LARGE SCALE GENOMIC DNA]</scope>
    <source>
        <strain evidence="2 3">3A-2</strain>
    </source>
</reference>